<reference evidence="7" key="1">
    <citation type="submission" date="2023-03" db="EMBL/GenBank/DDBJ databases">
        <title>Massive genome expansion in bonnet fungi (Mycena s.s.) driven by repeated elements and novel gene families across ecological guilds.</title>
        <authorList>
            <consortium name="Lawrence Berkeley National Laboratory"/>
            <person name="Harder C.B."/>
            <person name="Miyauchi S."/>
            <person name="Viragh M."/>
            <person name="Kuo A."/>
            <person name="Thoen E."/>
            <person name="Andreopoulos B."/>
            <person name="Lu D."/>
            <person name="Skrede I."/>
            <person name="Drula E."/>
            <person name="Henrissat B."/>
            <person name="Morin E."/>
            <person name="Kohler A."/>
            <person name="Barry K."/>
            <person name="LaButti K."/>
            <person name="Morin E."/>
            <person name="Salamov A."/>
            <person name="Lipzen A."/>
            <person name="Mereny Z."/>
            <person name="Hegedus B."/>
            <person name="Baldrian P."/>
            <person name="Stursova M."/>
            <person name="Weitz H."/>
            <person name="Taylor A."/>
            <person name="Grigoriev I.V."/>
            <person name="Nagy L.G."/>
            <person name="Martin F."/>
            <person name="Kauserud H."/>
        </authorList>
    </citation>
    <scope>NUCLEOTIDE SEQUENCE</scope>
    <source>
        <strain evidence="7">9284</strain>
    </source>
</reference>
<evidence type="ECO:0000259" key="6">
    <source>
        <dbReference type="Pfam" id="PF23274"/>
    </source>
</evidence>
<evidence type="ECO:0000313" key="8">
    <source>
        <dbReference type="Proteomes" id="UP001221142"/>
    </source>
</evidence>
<sequence length="1166" mass="129821">MAPPQRVLVSYSGTQSFLTSANWDQIHTSLLAQLPLRNIHWKSPSRPSIRTIQELDICLVPLESLRDEHTSQIPETLLEKPFLNIYFVTCEDTELETYKTSIKRQVKEWHSIATSRKNQEWLILHVVRPDARMPSGNFFQLKGTVLDKLKGDFNTERRDRCVQLQWSSGQDNPAAWAEFLSKLKDGLLSSFDLAVSQREEDVKRSESQRQMPGWNFCTFFILKESLAASFQGVNLFEDALLQYDELEASFYQVLKEKNLSWFGTLISPSPNDDASPLLSISRKPYRDLILANTISVFDFRIYLLARQCQLLANLGRINDVGKRAAAFLGAFGRRLREVEDTIPKFFIEAWTYSSALSVVEQCDTWATPSDLQGPKLSTFNAGKGELLELARNQLDSIGIKVGHLPDRPPFSNALASAESSGSDKTISSKDILDSINNRDTFYDTYVEITNRAIDMYAKAGRRKFALRLHGSLAALDVHRGRLAEALTTYTSLPAHYAPHMWTSLESLMLSLALDTHAKLDKSKDREWIHILLSFLKTYVDTAGLELLMHEEDSTEYISRLVQAMKVSAAALDSDLSHPEHPAMSIHVSSTARPVGDRDGSLLDVVVHNHLPCAIPVDEIVATLSGRDGERLRFAAPSEPIPPGKTETTLFCPTSSAGTYLLESTEARVSHLVFQWSHKKTLPGGKQSGHKNAFTLVRIPRDLLALDVRLQQPNLVELGKPPNLLIAVSTGRNHVAKASLKIHVPSVTFRYKQTTCLSKLESDRDPLQADDTCISLVDLPEASHLEFLIPYSDASAFHAMKTDVEVEYVTVAEPDIPRTLHLARVVATTQPVAVNVEDFFRGNRLFSKFTVSTTSHQHVRISAARIEMPKGGLDGVKIVACSPQAQSVTVTPAQPANFLFYLESANGPVQDSVTFSISYRMLREEVEALIESAVENVLSDSKSQLANRLLLVNRIVEALEQDSSWVEMYGMSGELDVPDVLGDMDESLRQVIEVLHKHKHPHPSEGKWREIRIPVDVPYMNIVAAASIRLINPTSTSLYAGQPISANLTIHTSFHWGSSFDDQQRSYTMRFDVEEMVRDWLVSGMKRGDFAAKDDATFSVPITLIALHHGELTLPKITVTALPLAGEVTMGSMAVPSTETYQAHGAETVLVLPRGGRSTFVLGMGSG</sequence>
<proteinExistence type="predicted"/>
<organism evidence="7 8">
    <name type="scientific">Roridomyces roridus</name>
    <dbReference type="NCBI Taxonomy" id="1738132"/>
    <lineage>
        <taxon>Eukaryota</taxon>
        <taxon>Fungi</taxon>
        <taxon>Dikarya</taxon>
        <taxon>Basidiomycota</taxon>
        <taxon>Agaricomycotina</taxon>
        <taxon>Agaricomycetes</taxon>
        <taxon>Agaricomycetidae</taxon>
        <taxon>Agaricales</taxon>
        <taxon>Marasmiineae</taxon>
        <taxon>Mycenaceae</taxon>
        <taxon>Roridomyces</taxon>
    </lineage>
</organism>
<gene>
    <name evidence="7" type="ORF">FB45DRAFT_745512</name>
</gene>
<comment type="subcellular location">
    <subcellularLocation>
        <location evidence="1">Golgi apparatus</location>
    </subcellularLocation>
</comment>
<feature type="domain" description="TRAPPC10/Trs130 N-terminal" evidence="5">
    <location>
        <begin position="6"/>
        <end position="319"/>
    </location>
</feature>
<evidence type="ECO:0000313" key="7">
    <source>
        <dbReference type="EMBL" id="KAJ7632502.1"/>
    </source>
</evidence>
<evidence type="ECO:0000256" key="2">
    <source>
        <dbReference type="ARBA" id="ARBA00022448"/>
    </source>
</evidence>
<dbReference type="InterPro" id="IPR056913">
    <property type="entry name" value="TRAPPC10/Trs130_N"/>
</dbReference>
<dbReference type="PANTHER" id="PTHR13251">
    <property type="entry name" value="EPILEPSY HOLOPROSENCEPHALY CANDIDATE 1/TMEM1"/>
    <property type="match status" value="1"/>
</dbReference>
<feature type="domain" description="DUF7077" evidence="6">
    <location>
        <begin position="704"/>
        <end position="809"/>
    </location>
</feature>
<dbReference type="Pfam" id="PF23036">
    <property type="entry name" value="TRAPPC10_1st"/>
    <property type="match status" value="1"/>
</dbReference>
<dbReference type="InterPro" id="IPR045126">
    <property type="entry name" value="TRAPPC10/Trs130"/>
</dbReference>
<accession>A0AAD7BWN2</accession>
<evidence type="ECO:0000256" key="1">
    <source>
        <dbReference type="ARBA" id="ARBA00004555"/>
    </source>
</evidence>
<dbReference type="GO" id="GO:0034498">
    <property type="term" value="P:early endosome to Golgi transport"/>
    <property type="evidence" value="ECO:0007669"/>
    <property type="project" value="TreeGrafter"/>
</dbReference>
<evidence type="ECO:0000256" key="3">
    <source>
        <dbReference type="ARBA" id="ARBA00023034"/>
    </source>
</evidence>
<evidence type="ECO:0000259" key="5">
    <source>
        <dbReference type="Pfam" id="PF23036"/>
    </source>
</evidence>
<dbReference type="Pfam" id="PF23274">
    <property type="entry name" value="DUF7077"/>
    <property type="match status" value="1"/>
</dbReference>
<dbReference type="GO" id="GO:0006891">
    <property type="term" value="P:intra-Golgi vesicle-mediated transport"/>
    <property type="evidence" value="ECO:0007669"/>
    <property type="project" value="TreeGrafter"/>
</dbReference>
<feature type="domain" description="TRAPPC10/Trs130 C-terminal" evidence="4">
    <location>
        <begin position="1013"/>
        <end position="1151"/>
    </location>
</feature>
<evidence type="ECO:0000259" key="4">
    <source>
        <dbReference type="Pfam" id="PF12584"/>
    </source>
</evidence>
<keyword evidence="2" id="KW-0813">Transport</keyword>
<keyword evidence="3" id="KW-0333">Golgi apparatus</keyword>
<comment type="caution">
    <text evidence="7">The sequence shown here is derived from an EMBL/GenBank/DDBJ whole genome shotgun (WGS) entry which is preliminary data.</text>
</comment>
<name>A0AAD7BWN2_9AGAR</name>
<dbReference type="GO" id="GO:0005829">
    <property type="term" value="C:cytosol"/>
    <property type="evidence" value="ECO:0007669"/>
    <property type="project" value="GOC"/>
</dbReference>
<dbReference type="Pfam" id="PF12584">
    <property type="entry name" value="TRAPPC10"/>
    <property type="match status" value="1"/>
</dbReference>
<dbReference type="InterPro" id="IPR055505">
    <property type="entry name" value="DUF7077"/>
</dbReference>
<protein>
    <submittedName>
        <fullName evidence="7">Trafficking protein particle complex subunit 10</fullName>
    </submittedName>
</protein>
<dbReference type="AlphaFoldDB" id="A0AAD7BWN2"/>
<dbReference type="GO" id="GO:1990071">
    <property type="term" value="C:TRAPPII protein complex"/>
    <property type="evidence" value="ECO:0007669"/>
    <property type="project" value="InterPro"/>
</dbReference>
<dbReference type="EMBL" id="JARKIF010000008">
    <property type="protein sequence ID" value="KAJ7632502.1"/>
    <property type="molecule type" value="Genomic_DNA"/>
</dbReference>
<dbReference type="InterPro" id="IPR022233">
    <property type="entry name" value="TRAPPC10/Trs130_C"/>
</dbReference>
<dbReference type="PANTHER" id="PTHR13251:SF3">
    <property type="entry name" value="TRAFFICKING PROTEIN PARTICLE COMPLEX SUBUNIT 10"/>
    <property type="match status" value="1"/>
</dbReference>
<dbReference type="Proteomes" id="UP001221142">
    <property type="component" value="Unassembled WGS sequence"/>
</dbReference>
<keyword evidence="8" id="KW-1185">Reference proteome</keyword>